<dbReference type="GeneID" id="18923938"/>
<dbReference type="KEGG" id="mlr:MELLADRAFT_110015"/>
<dbReference type="EMBL" id="GL883129">
    <property type="protein sequence ID" value="EGG02656.1"/>
    <property type="molecule type" value="Genomic_DNA"/>
</dbReference>
<evidence type="ECO:0000256" key="1">
    <source>
        <dbReference type="SAM" id="MobiDB-lite"/>
    </source>
</evidence>
<keyword evidence="3" id="KW-1185">Reference proteome</keyword>
<dbReference type="AlphaFoldDB" id="F4RYD1"/>
<reference evidence="3" key="1">
    <citation type="journal article" date="2011" name="Proc. Natl. Acad. Sci. U.S.A.">
        <title>Obligate biotrophy features unraveled by the genomic analysis of rust fungi.</title>
        <authorList>
            <person name="Duplessis S."/>
            <person name="Cuomo C.A."/>
            <person name="Lin Y.-C."/>
            <person name="Aerts A."/>
            <person name="Tisserant E."/>
            <person name="Veneault-Fourrey C."/>
            <person name="Joly D.L."/>
            <person name="Hacquard S."/>
            <person name="Amselem J."/>
            <person name="Cantarel B.L."/>
            <person name="Chiu R."/>
            <person name="Coutinho P.M."/>
            <person name="Feau N."/>
            <person name="Field M."/>
            <person name="Frey P."/>
            <person name="Gelhaye E."/>
            <person name="Goldberg J."/>
            <person name="Grabherr M.G."/>
            <person name="Kodira C.D."/>
            <person name="Kohler A."/>
            <person name="Kuees U."/>
            <person name="Lindquist E.A."/>
            <person name="Lucas S.M."/>
            <person name="Mago R."/>
            <person name="Mauceli E."/>
            <person name="Morin E."/>
            <person name="Murat C."/>
            <person name="Pangilinan J.L."/>
            <person name="Park R."/>
            <person name="Pearson M."/>
            <person name="Quesneville H."/>
            <person name="Rouhier N."/>
            <person name="Sakthikumar S."/>
            <person name="Salamov A.A."/>
            <person name="Schmutz J."/>
            <person name="Selles B."/>
            <person name="Shapiro H."/>
            <person name="Tanguay P."/>
            <person name="Tuskan G.A."/>
            <person name="Henrissat B."/>
            <person name="Van de Peer Y."/>
            <person name="Rouze P."/>
            <person name="Ellis J.G."/>
            <person name="Dodds P.N."/>
            <person name="Schein J.E."/>
            <person name="Zhong S."/>
            <person name="Hamelin R.C."/>
            <person name="Grigoriev I.V."/>
            <person name="Szabo L.J."/>
            <person name="Martin F."/>
        </authorList>
    </citation>
    <scope>NUCLEOTIDE SEQUENCE [LARGE SCALE GENOMIC DNA]</scope>
    <source>
        <strain evidence="3">98AG31 / pathotype 3-4-7</strain>
    </source>
</reference>
<sequence>MNLLESGAKAKELKREREESDLDRVNQNGIQVDGNSNEEIKIPEAIFKSYCPCLKYNDHDHSFPMNQPSPESVPQSILLRCQKKGPRDHLNFLIPNIQLSSSINHHHHHH</sequence>
<accession>F4RYD1</accession>
<feature type="compositionally biased region" description="Basic and acidic residues" evidence="1">
    <location>
        <begin position="8"/>
        <end position="24"/>
    </location>
</feature>
<evidence type="ECO:0000313" key="3">
    <source>
        <dbReference type="Proteomes" id="UP000001072"/>
    </source>
</evidence>
<dbReference type="RefSeq" id="XP_007414058.1">
    <property type="nucleotide sequence ID" value="XM_007413996.1"/>
</dbReference>
<dbReference type="InParanoid" id="F4RYD1"/>
<evidence type="ECO:0000313" key="2">
    <source>
        <dbReference type="EMBL" id="EGG02656.1"/>
    </source>
</evidence>
<dbReference type="VEuPathDB" id="FungiDB:MELLADRAFT_110015"/>
<name>F4RYD1_MELLP</name>
<gene>
    <name evidence="2" type="ORF">MELLADRAFT_110015</name>
</gene>
<dbReference type="HOGENOM" id="CLU_2171619_0_0_1"/>
<proteinExistence type="predicted"/>
<feature type="region of interest" description="Disordered" evidence="1">
    <location>
        <begin position="1"/>
        <end position="31"/>
    </location>
</feature>
<protein>
    <submittedName>
        <fullName evidence="2">Uncharacterized protein</fullName>
    </submittedName>
</protein>
<organism evidence="3">
    <name type="scientific">Melampsora larici-populina (strain 98AG31 / pathotype 3-4-7)</name>
    <name type="common">Poplar leaf rust fungus</name>
    <dbReference type="NCBI Taxonomy" id="747676"/>
    <lineage>
        <taxon>Eukaryota</taxon>
        <taxon>Fungi</taxon>
        <taxon>Dikarya</taxon>
        <taxon>Basidiomycota</taxon>
        <taxon>Pucciniomycotina</taxon>
        <taxon>Pucciniomycetes</taxon>
        <taxon>Pucciniales</taxon>
        <taxon>Melampsoraceae</taxon>
        <taxon>Melampsora</taxon>
    </lineage>
</organism>
<dbReference type="Proteomes" id="UP000001072">
    <property type="component" value="Unassembled WGS sequence"/>
</dbReference>